<feature type="compositionally biased region" description="Basic and acidic residues" evidence="1">
    <location>
        <begin position="19"/>
        <end position="28"/>
    </location>
</feature>
<name>D5GKS4_TUBMM</name>
<evidence type="ECO:0000256" key="1">
    <source>
        <dbReference type="SAM" id="MobiDB-lite"/>
    </source>
</evidence>
<dbReference type="Proteomes" id="UP000006911">
    <property type="component" value="Unassembled WGS sequence"/>
</dbReference>
<keyword evidence="3" id="KW-1185">Reference proteome</keyword>
<dbReference type="EMBL" id="FN430340">
    <property type="protein sequence ID" value="CAZ85117.1"/>
    <property type="molecule type" value="Genomic_DNA"/>
</dbReference>
<protein>
    <submittedName>
        <fullName evidence="2">(Perigord truffle) hypothetical protein</fullName>
    </submittedName>
</protein>
<dbReference type="RefSeq" id="XP_002840926.1">
    <property type="nucleotide sequence ID" value="XM_002840880.1"/>
</dbReference>
<feature type="compositionally biased region" description="Basic and acidic residues" evidence="1">
    <location>
        <begin position="44"/>
        <end position="59"/>
    </location>
</feature>
<dbReference type="KEGG" id="tml:GSTUM_00009741001"/>
<gene>
    <name evidence="2" type="ORF">GSTUM_00009741001</name>
</gene>
<dbReference type="GeneID" id="9183353"/>
<proteinExistence type="predicted"/>
<dbReference type="HOGENOM" id="CLU_2741892_0_0_1"/>
<accession>D5GKS4</accession>
<sequence length="71" mass="7821">MSYKLPYCKLEELAVLVGGRDEKDRGPSKELGNGNGNGMHHTKAAGEEKRETEGKERMKGTLIIIPETSFS</sequence>
<evidence type="ECO:0000313" key="3">
    <source>
        <dbReference type="Proteomes" id="UP000006911"/>
    </source>
</evidence>
<feature type="region of interest" description="Disordered" evidence="1">
    <location>
        <begin position="19"/>
        <end position="59"/>
    </location>
</feature>
<organism evidence="2 3">
    <name type="scientific">Tuber melanosporum (strain Mel28)</name>
    <name type="common">Perigord black truffle</name>
    <dbReference type="NCBI Taxonomy" id="656061"/>
    <lineage>
        <taxon>Eukaryota</taxon>
        <taxon>Fungi</taxon>
        <taxon>Dikarya</taxon>
        <taxon>Ascomycota</taxon>
        <taxon>Pezizomycotina</taxon>
        <taxon>Pezizomycetes</taxon>
        <taxon>Pezizales</taxon>
        <taxon>Tuberaceae</taxon>
        <taxon>Tuber</taxon>
    </lineage>
</organism>
<evidence type="ECO:0000313" key="2">
    <source>
        <dbReference type="EMBL" id="CAZ85117.1"/>
    </source>
</evidence>
<reference evidence="2 3" key="1">
    <citation type="journal article" date="2010" name="Nature">
        <title>Perigord black truffle genome uncovers evolutionary origins and mechanisms of symbiosis.</title>
        <authorList>
            <person name="Martin F."/>
            <person name="Kohler A."/>
            <person name="Murat C."/>
            <person name="Balestrini R."/>
            <person name="Coutinho P.M."/>
            <person name="Jaillon O."/>
            <person name="Montanini B."/>
            <person name="Morin E."/>
            <person name="Noel B."/>
            <person name="Percudani R."/>
            <person name="Porcel B."/>
            <person name="Rubini A."/>
            <person name="Amicucci A."/>
            <person name="Amselem J."/>
            <person name="Anthouard V."/>
            <person name="Arcioni S."/>
            <person name="Artiguenave F."/>
            <person name="Aury J.M."/>
            <person name="Ballario P."/>
            <person name="Bolchi A."/>
            <person name="Brenna A."/>
            <person name="Brun A."/>
            <person name="Buee M."/>
            <person name="Cantarel B."/>
            <person name="Chevalier G."/>
            <person name="Couloux A."/>
            <person name="Da Silva C."/>
            <person name="Denoeud F."/>
            <person name="Duplessis S."/>
            <person name="Ghignone S."/>
            <person name="Hilselberger B."/>
            <person name="Iotti M."/>
            <person name="Marcais B."/>
            <person name="Mello A."/>
            <person name="Miranda M."/>
            <person name="Pacioni G."/>
            <person name="Quesneville H."/>
            <person name="Riccioni C."/>
            <person name="Ruotolo R."/>
            <person name="Splivallo R."/>
            <person name="Stocchi V."/>
            <person name="Tisserant E."/>
            <person name="Viscomi A.R."/>
            <person name="Zambonelli A."/>
            <person name="Zampieri E."/>
            <person name="Henrissat B."/>
            <person name="Lebrun M.H."/>
            <person name="Paolocci F."/>
            <person name="Bonfante P."/>
            <person name="Ottonello S."/>
            <person name="Wincker P."/>
        </authorList>
    </citation>
    <scope>NUCLEOTIDE SEQUENCE [LARGE SCALE GENOMIC DNA]</scope>
    <source>
        <strain evidence="2 3">Mel28</strain>
    </source>
</reference>
<dbReference type="AlphaFoldDB" id="D5GKS4"/>
<dbReference type="InParanoid" id="D5GKS4"/>